<feature type="region of interest" description="Disordered" evidence="1">
    <location>
        <begin position="261"/>
        <end position="396"/>
    </location>
</feature>
<sequence>MTKLGSLILCLIQFFVNETLVYGSFCKTDNDCVLSYRQFCCRNEPFLSRKRCRANCIGQYCTSHADCRHDNECCGILNRCTTYGCRSECKTNDDCKSGTYCCRKRDITEKSVCLSKCIGEYCRSDTDCGGKRECCSRLNHCTTHGCRHECLSSRDCSNNTVCCVKGHDFDKNSCKATCLGEACKSDQDCGRIGLCCGSDHFCTDKCNTKSKRFGGWIIATIVTSVGFAVLLVSALGFFFVRRQMQKPPVRNAVVVIQPPVMKDPTLPANSKPQNSYRRPPPLPPPQTRNFPPPQTRNLPPSPDKKLSSKKPPCVQPKLHQNVSPPFKTLGKERRKPPSPPATKPNGIQRDLTPRKYKPPPPRPPGLPQNKEQWAKNSAVTSRTLSKERRLPPLPPP</sequence>
<evidence type="ECO:0000313" key="4">
    <source>
        <dbReference type="EMBL" id="CAB4033472.1"/>
    </source>
</evidence>
<keyword evidence="3" id="KW-0732">Signal</keyword>
<reference evidence="4" key="1">
    <citation type="submission" date="2020-04" db="EMBL/GenBank/DDBJ databases">
        <authorList>
            <person name="Alioto T."/>
            <person name="Alioto T."/>
            <person name="Gomez Garrido J."/>
        </authorList>
    </citation>
    <scope>NUCLEOTIDE SEQUENCE</scope>
    <source>
        <strain evidence="4">A484AB</strain>
    </source>
</reference>
<keyword evidence="2" id="KW-1133">Transmembrane helix</keyword>
<gene>
    <name evidence="4" type="ORF">PACLA_8A065850</name>
</gene>
<organism evidence="4 5">
    <name type="scientific">Paramuricea clavata</name>
    <name type="common">Red gorgonian</name>
    <name type="synonym">Violescent sea-whip</name>
    <dbReference type="NCBI Taxonomy" id="317549"/>
    <lineage>
        <taxon>Eukaryota</taxon>
        <taxon>Metazoa</taxon>
        <taxon>Cnidaria</taxon>
        <taxon>Anthozoa</taxon>
        <taxon>Octocorallia</taxon>
        <taxon>Malacalcyonacea</taxon>
        <taxon>Plexauridae</taxon>
        <taxon>Paramuricea</taxon>
    </lineage>
</organism>
<accession>A0A6S7L5S5</accession>
<proteinExistence type="predicted"/>
<name>A0A6S7L5S5_PARCT</name>
<comment type="caution">
    <text evidence="4">The sequence shown here is derived from an EMBL/GenBank/DDBJ whole genome shotgun (WGS) entry which is preliminary data.</text>
</comment>
<feature type="compositionally biased region" description="Polar residues" evidence="1">
    <location>
        <begin position="369"/>
        <end position="383"/>
    </location>
</feature>
<evidence type="ECO:0000256" key="3">
    <source>
        <dbReference type="SAM" id="SignalP"/>
    </source>
</evidence>
<evidence type="ECO:0000313" key="5">
    <source>
        <dbReference type="Proteomes" id="UP001152795"/>
    </source>
</evidence>
<keyword evidence="2" id="KW-0812">Transmembrane</keyword>
<feature type="signal peptide" evidence="3">
    <location>
        <begin position="1"/>
        <end position="23"/>
    </location>
</feature>
<feature type="compositionally biased region" description="Polar residues" evidence="1">
    <location>
        <begin position="267"/>
        <end position="276"/>
    </location>
</feature>
<dbReference type="Proteomes" id="UP001152795">
    <property type="component" value="Unassembled WGS sequence"/>
</dbReference>
<protein>
    <submittedName>
        <fullName evidence="4">Uncharacterized protein</fullName>
    </submittedName>
</protein>
<keyword evidence="2" id="KW-0472">Membrane</keyword>
<evidence type="ECO:0000256" key="1">
    <source>
        <dbReference type="SAM" id="MobiDB-lite"/>
    </source>
</evidence>
<feature type="transmembrane region" description="Helical" evidence="2">
    <location>
        <begin position="213"/>
        <end position="240"/>
    </location>
</feature>
<evidence type="ECO:0000256" key="2">
    <source>
        <dbReference type="SAM" id="Phobius"/>
    </source>
</evidence>
<dbReference type="EMBL" id="CACRXK020019272">
    <property type="protein sequence ID" value="CAB4033472.1"/>
    <property type="molecule type" value="Genomic_DNA"/>
</dbReference>
<dbReference type="OrthoDB" id="5986575at2759"/>
<dbReference type="AlphaFoldDB" id="A0A6S7L5S5"/>
<feature type="chain" id="PRO_5043411469" evidence="3">
    <location>
        <begin position="24"/>
        <end position="396"/>
    </location>
</feature>
<feature type="compositionally biased region" description="Pro residues" evidence="1">
    <location>
        <begin position="278"/>
        <end position="294"/>
    </location>
</feature>
<keyword evidence="5" id="KW-1185">Reference proteome</keyword>